<accession>A0ACB9ZQ77</accession>
<evidence type="ECO:0000313" key="1">
    <source>
        <dbReference type="EMBL" id="KAI5648956.1"/>
    </source>
</evidence>
<organism evidence="1 2">
    <name type="scientific">Catharanthus roseus</name>
    <name type="common">Madagascar periwinkle</name>
    <name type="synonym">Vinca rosea</name>
    <dbReference type="NCBI Taxonomy" id="4058"/>
    <lineage>
        <taxon>Eukaryota</taxon>
        <taxon>Viridiplantae</taxon>
        <taxon>Streptophyta</taxon>
        <taxon>Embryophyta</taxon>
        <taxon>Tracheophyta</taxon>
        <taxon>Spermatophyta</taxon>
        <taxon>Magnoliopsida</taxon>
        <taxon>eudicotyledons</taxon>
        <taxon>Gunneridae</taxon>
        <taxon>Pentapetalae</taxon>
        <taxon>asterids</taxon>
        <taxon>lamiids</taxon>
        <taxon>Gentianales</taxon>
        <taxon>Apocynaceae</taxon>
        <taxon>Rauvolfioideae</taxon>
        <taxon>Vinceae</taxon>
        <taxon>Catharanthinae</taxon>
        <taxon>Catharanthus</taxon>
    </lineage>
</organism>
<dbReference type="EMBL" id="CM044708">
    <property type="protein sequence ID" value="KAI5648956.1"/>
    <property type="molecule type" value="Genomic_DNA"/>
</dbReference>
<evidence type="ECO:0000313" key="2">
    <source>
        <dbReference type="Proteomes" id="UP001060085"/>
    </source>
</evidence>
<dbReference type="Proteomes" id="UP001060085">
    <property type="component" value="Linkage Group LG08"/>
</dbReference>
<reference evidence="2" key="1">
    <citation type="journal article" date="2023" name="Nat. Plants">
        <title>Single-cell RNA sequencing provides a high-resolution roadmap for understanding the multicellular compartmentation of specialized metabolism.</title>
        <authorList>
            <person name="Sun S."/>
            <person name="Shen X."/>
            <person name="Li Y."/>
            <person name="Li Y."/>
            <person name="Wang S."/>
            <person name="Li R."/>
            <person name="Zhang H."/>
            <person name="Shen G."/>
            <person name="Guo B."/>
            <person name="Wei J."/>
            <person name="Xu J."/>
            <person name="St-Pierre B."/>
            <person name="Chen S."/>
            <person name="Sun C."/>
        </authorList>
    </citation>
    <scope>NUCLEOTIDE SEQUENCE [LARGE SCALE GENOMIC DNA]</scope>
</reference>
<comment type="caution">
    <text evidence="1">The sequence shown here is derived from an EMBL/GenBank/DDBJ whole genome shotgun (WGS) entry which is preliminary data.</text>
</comment>
<gene>
    <name evidence="1" type="ORF">M9H77_34961</name>
</gene>
<proteinExistence type="predicted"/>
<keyword evidence="2" id="KW-1185">Reference proteome</keyword>
<name>A0ACB9ZQ77_CATRO</name>
<protein>
    <submittedName>
        <fullName evidence="1">Uncharacterized protein</fullName>
    </submittedName>
</protein>
<sequence length="172" mass="19614">MRDRIERFVLLPFSMGCISESSIAVGNHQFSNRAKRNSNSIPTSIREEEEEYEDDEESLEYENMKSPNHVNNLLAAPKIQRLFKNISQLFVYKDDEIEENEDDIGMEIGFPTDVKHVTHIGIDGTATSILTKGWDNLKETQFNSPRPSVRFASSQPTTRSEKLTNPSETAFV</sequence>